<dbReference type="STRING" id="1142394.PSMK_21770"/>
<evidence type="ECO:0000313" key="1">
    <source>
        <dbReference type="EMBL" id="BAM04336.1"/>
    </source>
</evidence>
<accession>I0IGE8</accession>
<reference evidence="1 2" key="1">
    <citation type="submission" date="2012-02" db="EMBL/GenBank/DDBJ databases">
        <title>Complete genome sequence of Phycisphaera mikurensis NBRC 102666.</title>
        <authorList>
            <person name="Ankai A."/>
            <person name="Hosoyama A."/>
            <person name="Terui Y."/>
            <person name="Sekine M."/>
            <person name="Fukai R."/>
            <person name="Kato Y."/>
            <person name="Nakamura S."/>
            <person name="Yamada-Narita S."/>
            <person name="Kawakoshi A."/>
            <person name="Fukunaga Y."/>
            <person name="Yamazaki S."/>
            <person name="Fujita N."/>
        </authorList>
    </citation>
    <scope>NUCLEOTIDE SEQUENCE [LARGE SCALE GENOMIC DNA]</scope>
    <source>
        <strain evidence="2">NBRC 102666 / KCTC 22515 / FYK2301M01</strain>
    </source>
</reference>
<proteinExistence type="predicted"/>
<evidence type="ECO:0000313" key="2">
    <source>
        <dbReference type="Proteomes" id="UP000007881"/>
    </source>
</evidence>
<dbReference type="RefSeq" id="WP_014437554.1">
    <property type="nucleotide sequence ID" value="NC_017080.1"/>
</dbReference>
<keyword evidence="1" id="KW-0969">Cilium</keyword>
<organism evidence="1 2">
    <name type="scientific">Phycisphaera mikurensis (strain NBRC 102666 / KCTC 22515 / FYK2301M01)</name>
    <dbReference type="NCBI Taxonomy" id="1142394"/>
    <lineage>
        <taxon>Bacteria</taxon>
        <taxon>Pseudomonadati</taxon>
        <taxon>Planctomycetota</taxon>
        <taxon>Phycisphaerae</taxon>
        <taxon>Phycisphaerales</taxon>
        <taxon>Phycisphaeraceae</taxon>
        <taxon>Phycisphaera</taxon>
    </lineage>
</organism>
<dbReference type="KEGG" id="phm:PSMK_21770"/>
<dbReference type="AlphaFoldDB" id="I0IGE8"/>
<dbReference type="eggNOG" id="COG1815">
    <property type="taxonomic scope" value="Bacteria"/>
</dbReference>
<keyword evidence="1" id="KW-0282">Flagellum</keyword>
<protein>
    <submittedName>
        <fullName evidence="1">Putative flagellar basal-body rod protein FlgB</fullName>
    </submittedName>
</protein>
<keyword evidence="2" id="KW-1185">Reference proteome</keyword>
<dbReference type="EMBL" id="AP012338">
    <property type="protein sequence ID" value="BAM04336.1"/>
    <property type="molecule type" value="Genomic_DNA"/>
</dbReference>
<sequence>MIAELSHHGASPALERLVQFTEARQGVLAHSIANLSTPHFRPADLPVDEFQRKLGAAIDRRRARRSPQRTGLTFSGSGSLRFGRDRLEATPIARDENVLFHDRNNRDLDRLMQDLAENQMAHGFAITMLRRQFASLNTAIRERL</sequence>
<name>I0IGE8_PHYMF</name>
<dbReference type="OrthoDB" id="269850at2"/>
<dbReference type="HOGENOM" id="CLU_125463_4_0_0"/>
<dbReference type="Proteomes" id="UP000007881">
    <property type="component" value="Chromosome"/>
</dbReference>
<keyword evidence="1" id="KW-0966">Cell projection</keyword>
<gene>
    <name evidence="1" type="primary">flgB</name>
    <name evidence="1" type="ordered locus">PSMK_21770</name>
</gene>